<evidence type="ECO:0000313" key="1">
    <source>
        <dbReference type="EMBL" id="TCV92686.1"/>
    </source>
</evidence>
<protein>
    <recommendedName>
        <fullName evidence="3">WD40 repeat protein</fullName>
    </recommendedName>
</protein>
<sequence>MDEPAWHMEPAAKVPGASGVAARLKDRIIVWDNPGGTTPRAATEVHLLIDAPFAEVQPAVKKALAGLGQFDSSTENSLLAYQIDGWGEVLLSRRPDLRNALAKHFVQPRLELALKEGLLTAAEVDQRMALARADVTSAPQAGYALDAFQATYPNYYANQNRSYGVLEKSRSKLSIYVFDVSAAFGHPATAVRISREDTYPNPDYSTLREIRESSRRSILSSGTPSILTGSVVPASAFDPVRTALASIGAGHSVRIAPTPRTWLATVEPVRTVPTIILTPPQTDRPPIEAETVPWARIAGAQADAITYPHDLLTLPGGDLLLSASRIDTARVWRLQLEGNQWKATTLWQGDEGGGRQLALSADGRTAWFSGASNAKEAALFSINLETDRVTAYAVNLPADVSKSRWELMGDQLPAYFNHSYSYENKDGNSQRREWVEVLQAAAKPPADGGAWSFQSTLKSARQSMMSAQISPVRWRGQKSVWLEDQPGVSVLDAASGRVLRAFALPQRFGTPNSTDATGQAQWVPRSLGSPEANWIATGFILMLKDDGSLPPKLDANPDRHNRFDGDRFVGMHVVDLDDGHVRLSALLGRSDSLAAAARSANGRWLALGSNSVRPGGSKGPKVALWDVTKGQASVQLLAPRNRDPDLHALAFSWSGSDLWAFCDGGLLHWHLPDAFKDAASHGSFPDQSHN</sequence>
<dbReference type="Gene3D" id="2.130.10.10">
    <property type="entry name" value="YVTN repeat-like/Quinoprotein amine dehydrogenase"/>
    <property type="match status" value="1"/>
</dbReference>
<proteinExistence type="predicted"/>
<gene>
    <name evidence="1" type="ORF">EC912_10624</name>
</gene>
<evidence type="ECO:0008006" key="3">
    <source>
        <dbReference type="Google" id="ProtNLM"/>
    </source>
</evidence>
<accession>A0A4R3YK96</accession>
<evidence type="ECO:0000313" key="2">
    <source>
        <dbReference type="Proteomes" id="UP000295645"/>
    </source>
</evidence>
<reference evidence="1 2" key="1">
    <citation type="submission" date="2019-03" db="EMBL/GenBank/DDBJ databases">
        <title>Above-ground endophytic microbial communities from plants in different locations in the United States.</title>
        <authorList>
            <person name="Frank C."/>
        </authorList>
    </citation>
    <scope>NUCLEOTIDE SEQUENCE [LARGE SCALE GENOMIC DNA]</scope>
    <source>
        <strain evidence="1 2">LP_13_YM</strain>
    </source>
</reference>
<dbReference type="AlphaFoldDB" id="A0A4R3YK96"/>
<dbReference type="Proteomes" id="UP000295645">
    <property type="component" value="Unassembled WGS sequence"/>
</dbReference>
<dbReference type="InterPro" id="IPR015943">
    <property type="entry name" value="WD40/YVTN_repeat-like_dom_sf"/>
</dbReference>
<dbReference type="SUPFAM" id="SSF82171">
    <property type="entry name" value="DPP6 N-terminal domain-like"/>
    <property type="match status" value="1"/>
</dbReference>
<comment type="caution">
    <text evidence="1">The sequence shown here is derived from an EMBL/GenBank/DDBJ whole genome shotgun (WGS) entry which is preliminary data.</text>
</comment>
<dbReference type="EMBL" id="SMCS01000006">
    <property type="protein sequence ID" value="TCV92686.1"/>
    <property type="molecule type" value="Genomic_DNA"/>
</dbReference>
<organism evidence="1 2">
    <name type="scientific">Luteibacter rhizovicinus</name>
    <dbReference type="NCBI Taxonomy" id="242606"/>
    <lineage>
        <taxon>Bacteria</taxon>
        <taxon>Pseudomonadati</taxon>
        <taxon>Pseudomonadota</taxon>
        <taxon>Gammaproteobacteria</taxon>
        <taxon>Lysobacterales</taxon>
        <taxon>Rhodanobacteraceae</taxon>
        <taxon>Luteibacter</taxon>
    </lineage>
</organism>
<name>A0A4R3YK96_9GAMM</name>
<keyword evidence="2" id="KW-1185">Reference proteome</keyword>